<dbReference type="Pfam" id="PF13637">
    <property type="entry name" value="Ank_4"/>
    <property type="match status" value="2"/>
</dbReference>
<keyword evidence="2 3" id="KW-0040">ANK repeat</keyword>
<feature type="region of interest" description="Disordered" evidence="4">
    <location>
        <begin position="1058"/>
        <end position="1106"/>
    </location>
</feature>
<feature type="repeat" description="ANK" evidence="3">
    <location>
        <begin position="452"/>
        <end position="484"/>
    </location>
</feature>
<dbReference type="VEuPathDB" id="FungiDB:BDBG_05725"/>
<evidence type="ECO:0000313" key="5">
    <source>
        <dbReference type="EMBL" id="OAT10044.1"/>
    </source>
</evidence>
<dbReference type="OrthoDB" id="194358at2759"/>
<feature type="compositionally biased region" description="Polar residues" evidence="4">
    <location>
        <begin position="903"/>
        <end position="916"/>
    </location>
</feature>
<dbReference type="RefSeq" id="XP_031579133.1">
    <property type="nucleotide sequence ID" value="XM_031722289.1"/>
</dbReference>
<dbReference type="PRINTS" id="PR01415">
    <property type="entry name" value="ANKYRIN"/>
</dbReference>
<evidence type="ECO:0000256" key="3">
    <source>
        <dbReference type="PROSITE-ProRule" id="PRU00023"/>
    </source>
</evidence>
<reference evidence="6" key="1">
    <citation type="journal article" date="2015" name="PLoS Genet.">
        <title>The dynamic genome and transcriptome of the human fungal pathogen Blastomyces and close relative Emmonsia.</title>
        <authorList>
            <person name="Munoz J.F."/>
            <person name="Gauthier G.M."/>
            <person name="Desjardins C.A."/>
            <person name="Gallo J.E."/>
            <person name="Holder J."/>
            <person name="Sullivan T.D."/>
            <person name="Marty A.J."/>
            <person name="Carmen J.C."/>
            <person name="Chen Z."/>
            <person name="Ding L."/>
            <person name="Gujja S."/>
            <person name="Magrini V."/>
            <person name="Misas E."/>
            <person name="Mitreva M."/>
            <person name="Priest M."/>
            <person name="Saif S."/>
            <person name="Whiston E.A."/>
            <person name="Young S."/>
            <person name="Zeng Q."/>
            <person name="Goldman W.E."/>
            <person name="Mardis E.R."/>
            <person name="Taylor J.W."/>
            <person name="McEwen J.G."/>
            <person name="Clay O.K."/>
            <person name="Klein B.S."/>
            <person name="Cuomo C.A."/>
        </authorList>
    </citation>
    <scope>NUCLEOTIDE SEQUENCE [LARGE SCALE GENOMIC DNA]</scope>
    <source>
        <strain evidence="6">SLH14081</strain>
    </source>
</reference>
<feature type="repeat" description="ANK" evidence="3">
    <location>
        <begin position="717"/>
        <end position="749"/>
    </location>
</feature>
<feature type="repeat" description="ANK" evidence="3">
    <location>
        <begin position="419"/>
        <end position="451"/>
    </location>
</feature>
<feature type="region of interest" description="Disordered" evidence="4">
    <location>
        <begin position="943"/>
        <end position="997"/>
    </location>
</feature>
<evidence type="ECO:0000256" key="4">
    <source>
        <dbReference type="SAM" id="MobiDB-lite"/>
    </source>
</evidence>
<dbReference type="PROSITE" id="PS50297">
    <property type="entry name" value="ANK_REP_REGION"/>
    <property type="match status" value="8"/>
</dbReference>
<gene>
    <name evidence="5" type="ORF">BDBG_05725</name>
</gene>
<keyword evidence="6" id="KW-1185">Reference proteome</keyword>
<feature type="repeat" description="ANK" evidence="3">
    <location>
        <begin position="551"/>
        <end position="583"/>
    </location>
</feature>
<proteinExistence type="predicted"/>
<organism evidence="5 6">
    <name type="scientific">Blastomyces gilchristii (strain SLH14081)</name>
    <name type="common">Blastomyces dermatitidis</name>
    <dbReference type="NCBI Taxonomy" id="559298"/>
    <lineage>
        <taxon>Eukaryota</taxon>
        <taxon>Fungi</taxon>
        <taxon>Dikarya</taxon>
        <taxon>Ascomycota</taxon>
        <taxon>Pezizomycotina</taxon>
        <taxon>Eurotiomycetes</taxon>
        <taxon>Eurotiomycetidae</taxon>
        <taxon>Onygenales</taxon>
        <taxon>Ajellomycetaceae</taxon>
        <taxon>Blastomyces</taxon>
    </lineage>
</organism>
<feature type="repeat" description="ANK" evidence="3">
    <location>
        <begin position="650"/>
        <end position="682"/>
    </location>
</feature>
<dbReference type="EMBL" id="GG657458">
    <property type="protein sequence ID" value="OAT10044.1"/>
    <property type="molecule type" value="Genomic_DNA"/>
</dbReference>
<feature type="compositionally biased region" description="Polar residues" evidence="4">
    <location>
        <begin position="257"/>
        <end position="266"/>
    </location>
</feature>
<evidence type="ECO:0000313" key="6">
    <source>
        <dbReference type="Proteomes" id="UP000002038"/>
    </source>
</evidence>
<dbReference type="Gene3D" id="1.25.40.20">
    <property type="entry name" value="Ankyrin repeat-containing domain"/>
    <property type="match status" value="6"/>
</dbReference>
<dbReference type="STRING" id="559298.A0A179UPV4"/>
<accession>A0A179UPV4</accession>
<feature type="region of interest" description="Disordered" evidence="4">
    <location>
        <begin position="297"/>
        <end position="374"/>
    </location>
</feature>
<feature type="compositionally biased region" description="Basic and acidic residues" evidence="4">
    <location>
        <begin position="307"/>
        <end position="319"/>
    </location>
</feature>
<sequence>MDPVSAIGVAGGAIQIATLITKTIQSLSTLHGKFSNADLTLNSLIAELLTIKAAITHLHELSKYNSNCTPKHPEYIDGLDVALDGCIAIVDVLSEEVAQLTPISSNEAPHRGWGLRAKAKVVWKEDLMREHSQMLHSQVLALQLLLQACHCRTSSEQLELLRRQENRDIIKRVLNDTATLRSATSIVGARTDEAASSTRGSCTGNTVFEFDQILLNEAPYRRAMRNHQLSLRQPAIVPNRQNSTSTPISGTDEGYASGTSESTNPSLLQKFLDSTNGDEGIIARPSEFLQCHEDVLKRHTLSPRPSRSPETDKGIDRSKSATSSLGRRSSGSTKEKLLSALRRLNTSSRSNSSLSISPTSGSTKRRRNRASESNISIDLTSMDNIRTPAIVRASQSGAIFEVENFINAGADIETCDVTTGRNALAVAAHCNKSDIVRLLIYHHAKLDTQDAQLSTPLHLAASRGHTHILQLLLEEDAGVDLKDANGRTAFMVAANAGHTDAAKMLLDYNCKINTRATDQMTALHIAAKNGDYEIASLLLYYGVDIEAKDVNMMTATHHACEKGHVAILELLIKHKANINVVGVDEMTPLICSAANGHFPTTNLLLRTKAMAHSKDQHGMNCLHWAAFNGHSDIVGLLLQKKTSLFSQNLQGRTALHLATMNKQFAVVELLLRKNAPVEARCHQGFTALHYACCAQYVDLVRLLLAAGADIEAQVDKIKQRPIHLAASLGTLEITRLLCEKGASVDALSSDSAGRRALSIACRRGNLEIVQELLRFGAEPRLLYPGSIVEDSPICIASRMGHVSVVSHFLANGSSALESDEMGWSPILYAAHFGHPQVLETLLQYYRPTADTHLFHMLIGIGFTPDAPISPDNRKQVQNLIQQVKDRQLLGDRSQPEIPLRMPSTCSAIRSNSQPSQPRHPWERQEISPTLVYDAPVPQLSMRRPLSRIELPTTVSQGLPDPRRRMQGSASQETTPPKSPAAHIQSPEPPINGGKSNLRGMSVCLRIVLRRLEGLGFGGCKARKLSSSTNHAEHAGCTGGNNSSSTFNKVTLFGATVPLTAETNTPPNNGNPDEIVQPPDDAEDRDRSEDSIDNDEDDHDNCPSDTQSFSTIFTALEVLDDDNRPRIFELEA</sequence>
<dbReference type="PANTHER" id="PTHR24198:SF165">
    <property type="entry name" value="ANKYRIN REPEAT-CONTAINING PROTEIN-RELATED"/>
    <property type="match status" value="1"/>
</dbReference>
<dbReference type="Proteomes" id="UP000002038">
    <property type="component" value="Unassembled WGS sequence"/>
</dbReference>
<evidence type="ECO:0000256" key="1">
    <source>
        <dbReference type="ARBA" id="ARBA00022737"/>
    </source>
</evidence>
<feature type="region of interest" description="Disordered" evidence="4">
    <location>
        <begin position="891"/>
        <end position="926"/>
    </location>
</feature>
<keyword evidence="1" id="KW-0677">Repeat</keyword>
<dbReference type="InterPro" id="IPR002110">
    <property type="entry name" value="Ankyrin_rpt"/>
</dbReference>
<feature type="compositionally biased region" description="Low complexity" evidence="4">
    <location>
        <begin position="320"/>
        <end position="362"/>
    </location>
</feature>
<feature type="repeat" description="ANK" evidence="3">
    <location>
        <begin position="617"/>
        <end position="649"/>
    </location>
</feature>
<dbReference type="PROSITE" id="PS50088">
    <property type="entry name" value="ANK_REPEAT"/>
    <property type="match status" value="10"/>
</dbReference>
<dbReference type="AlphaFoldDB" id="A0A179UPV4"/>
<dbReference type="KEGG" id="bgh:BDBG_05725"/>
<protein>
    <submittedName>
        <fullName evidence="5">Ankyrin repeat protein</fullName>
    </submittedName>
</protein>
<feature type="region of interest" description="Disordered" evidence="4">
    <location>
        <begin position="232"/>
        <end position="266"/>
    </location>
</feature>
<feature type="repeat" description="ANK" evidence="3">
    <location>
        <begin position="485"/>
        <end position="517"/>
    </location>
</feature>
<dbReference type="Pfam" id="PF00023">
    <property type="entry name" value="Ank"/>
    <property type="match status" value="1"/>
</dbReference>
<dbReference type="Pfam" id="PF12796">
    <property type="entry name" value="Ank_2"/>
    <property type="match status" value="3"/>
</dbReference>
<dbReference type="PANTHER" id="PTHR24198">
    <property type="entry name" value="ANKYRIN REPEAT AND PROTEIN KINASE DOMAIN-CONTAINING PROTEIN"/>
    <property type="match status" value="1"/>
</dbReference>
<name>A0A179UPV4_BLAGS</name>
<evidence type="ECO:0000256" key="2">
    <source>
        <dbReference type="ARBA" id="ARBA00023043"/>
    </source>
</evidence>
<feature type="repeat" description="ANK" evidence="3">
    <location>
        <begin position="683"/>
        <end position="715"/>
    </location>
</feature>
<feature type="compositionally biased region" description="Polar residues" evidence="4">
    <location>
        <begin position="1060"/>
        <end position="1070"/>
    </location>
</feature>
<feature type="compositionally biased region" description="Polar residues" evidence="4">
    <location>
        <begin position="239"/>
        <end position="249"/>
    </location>
</feature>
<dbReference type="GeneID" id="8504037"/>
<feature type="repeat" description="ANK" evidence="3">
    <location>
        <begin position="518"/>
        <end position="550"/>
    </location>
</feature>
<dbReference type="InterPro" id="IPR036770">
    <property type="entry name" value="Ankyrin_rpt-contain_sf"/>
</dbReference>
<dbReference type="SUPFAM" id="SSF48403">
    <property type="entry name" value="Ankyrin repeat"/>
    <property type="match status" value="2"/>
</dbReference>
<feature type="repeat" description="ANK" evidence="3">
    <location>
        <begin position="752"/>
        <end position="778"/>
    </location>
</feature>
<dbReference type="SMART" id="SM00248">
    <property type="entry name" value="ANK"/>
    <property type="match status" value="13"/>
</dbReference>